<dbReference type="EMBL" id="JANUGQ010000006">
    <property type="protein sequence ID" value="MCS0635898.1"/>
    <property type="molecule type" value="Genomic_DNA"/>
</dbReference>
<accession>A0ABT2CEQ3</accession>
<dbReference type="PROSITE" id="PS00018">
    <property type="entry name" value="EF_HAND_1"/>
    <property type="match status" value="2"/>
</dbReference>
<proteinExistence type="predicted"/>
<organism evidence="2 3">
    <name type="scientific">Streptomyces pyxinae</name>
    <dbReference type="NCBI Taxonomy" id="2970734"/>
    <lineage>
        <taxon>Bacteria</taxon>
        <taxon>Bacillati</taxon>
        <taxon>Actinomycetota</taxon>
        <taxon>Actinomycetes</taxon>
        <taxon>Kitasatosporales</taxon>
        <taxon>Streptomycetaceae</taxon>
        <taxon>Streptomyces</taxon>
    </lineage>
</organism>
<dbReference type="InterPro" id="IPR011992">
    <property type="entry name" value="EF-hand-dom_pair"/>
</dbReference>
<reference evidence="2" key="1">
    <citation type="submission" date="2022-08" db="EMBL/GenBank/DDBJ databases">
        <authorList>
            <person name="Somphong A."/>
            <person name="Phongsopitanun W."/>
        </authorList>
    </citation>
    <scope>NUCLEOTIDE SEQUENCE</scope>
    <source>
        <strain evidence="2">LP05-1</strain>
    </source>
</reference>
<dbReference type="PROSITE" id="PS50222">
    <property type="entry name" value="EF_HAND_2"/>
    <property type="match status" value="1"/>
</dbReference>
<dbReference type="Proteomes" id="UP001431313">
    <property type="component" value="Unassembled WGS sequence"/>
</dbReference>
<evidence type="ECO:0000313" key="2">
    <source>
        <dbReference type="EMBL" id="MCS0635898.1"/>
    </source>
</evidence>
<gene>
    <name evidence="2" type="ORF">NX801_09505</name>
</gene>
<evidence type="ECO:0000259" key="1">
    <source>
        <dbReference type="PROSITE" id="PS50222"/>
    </source>
</evidence>
<dbReference type="InterPro" id="IPR018247">
    <property type="entry name" value="EF_Hand_1_Ca_BS"/>
</dbReference>
<dbReference type="InterPro" id="IPR002048">
    <property type="entry name" value="EF_hand_dom"/>
</dbReference>
<evidence type="ECO:0000313" key="3">
    <source>
        <dbReference type="Proteomes" id="UP001431313"/>
    </source>
</evidence>
<dbReference type="SUPFAM" id="SSF47473">
    <property type="entry name" value="EF-hand"/>
    <property type="match status" value="1"/>
</dbReference>
<name>A0ABT2CEQ3_9ACTN</name>
<dbReference type="RefSeq" id="WP_258786842.1">
    <property type="nucleotide sequence ID" value="NZ_JANUGQ010000006.1"/>
</dbReference>
<comment type="caution">
    <text evidence="2">The sequence shown here is derived from an EMBL/GenBank/DDBJ whole genome shotgun (WGS) entry which is preliminary data.</text>
</comment>
<protein>
    <submittedName>
        <fullName evidence="2">EF-hand domain-containing protein</fullName>
    </submittedName>
</protein>
<dbReference type="Gene3D" id="1.10.238.10">
    <property type="entry name" value="EF-hand"/>
    <property type="match status" value="1"/>
</dbReference>
<keyword evidence="3" id="KW-1185">Reference proteome</keyword>
<feature type="domain" description="EF-hand" evidence="1">
    <location>
        <begin position="6"/>
        <end position="41"/>
    </location>
</feature>
<sequence>MDAEDLYQRRVAARFGAFDQDGNGHISREDFTTAATRVLAEFGTPFRSDRGQAVSGGAEAFWQGLAGIADVDGDQRVSRGEFAHGAVKRLRDNPDRFAEIARPFLRAVLALADPDGSGAETTGVARALRALGVEADAAERAAKSLDPEGTGRVAEKEAVTAFARYFVTKEP</sequence>